<evidence type="ECO:0000313" key="3">
    <source>
        <dbReference type="Proteomes" id="UP000294814"/>
    </source>
</evidence>
<dbReference type="InterPro" id="IPR011652">
    <property type="entry name" value="MORN_2"/>
</dbReference>
<protein>
    <submittedName>
        <fullName evidence="2">Membrane-binding protein</fullName>
    </submittedName>
</protein>
<comment type="caution">
    <text evidence="2">The sequence shown here is derived from an EMBL/GenBank/DDBJ whole genome shotgun (WGS) entry which is preliminary data.</text>
</comment>
<dbReference type="EMBL" id="SMLG01000003">
    <property type="protein sequence ID" value="TDE45578.1"/>
    <property type="molecule type" value="Genomic_DNA"/>
</dbReference>
<dbReference type="AlphaFoldDB" id="A0A4V2Z9J9"/>
<proteinExistence type="predicted"/>
<evidence type="ECO:0000256" key="1">
    <source>
        <dbReference type="SAM" id="SignalP"/>
    </source>
</evidence>
<accession>A0A4V2Z9J9</accession>
<evidence type="ECO:0000313" key="2">
    <source>
        <dbReference type="EMBL" id="TDE45578.1"/>
    </source>
</evidence>
<organism evidence="2 3">
    <name type="scientific">Flavobacterium rhamnosiphilum</name>
    <dbReference type="NCBI Taxonomy" id="2541724"/>
    <lineage>
        <taxon>Bacteria</taxon>
        <taxon>Pseudomonadati</taxon>
        <taxon>Bacteroidota</taxon>
        <taxon>Flavobacteriia</taxon>
        <taxon>Flavobacteriales</taxon>
        <taxon>Flavobacteriaceae</taxon>
        <taxon>Flavobacterium</taxon>
    </lineage>
</organism>
<dbReference type="Gene3D" id="2.20.110.10">
    <property type="entry name" value="Histone H3 K4-specific methyltransferase SET7/9 N-terminal domain"/>
    <property type="match status" value="1"/>
</dbReference>
<feature type="signal peptide" evidence="1">
    <location>
        <begin position="1"/>
        <end position="18"/>
    </location>
</feature>
<feature type="chain" id="PRO_5020442195" evidence="1">
    <location>
        <begin position="19"/>
        <end position="115"/>
    </location>
</feature>
<keyword evidence="1" id="KW-0732">Signal</keyword>
<dbReference type="OrthoDB" id="1467310at2"/>
<name>A0A4V2Z9J9_9FLAO</name>
<reference evidence="2 3" key="1">
    <citation type="submission" date="2019-03" db="EMBL/GenBank/DDBJ databases">
        <title>Novel species of Flavobacterium.</title>
        <authorList>
            <person name="Liu Q."/>
            <person name="Xin Y.-H."/>
        </authorList>
    </citation>
    <scope>NUCLEOTIDE SEQUENCE [LARGE SCALE GENOMIC DNA]</scope>
    <source>
        <strain evidence="2 3">LB3P52</strain>
    </source>
</reference>
<sequence>MKKYVILVALLFSGILFAQVGKPKLEIVGQQVKAVYYFEDGKIQQEGFFKNGKLEGTWTSYDTNGNKQSIGNYENGTKTGKWFFWNGNNLSEVDFSNSRIASVKTWKQDSLVNRD</sequence>
<dbReference type="RefSeq" id="WP_131915661.1">
    <property type="nucleotide sequence ID" value="NZ_SMLG01000003.1"/>
</dbReference>
<dbReference type="Proteomes" id="UP000294814">
    <property type="component" value="Unassembled WGS sequence"/>
</dbReference>
<keyword evidence="3" id="KW-1185">Reference proteome</keyword>
<gene>
    <name evidence="2" type="ORF">E0I26_06420</name>
</gene>
<dbReference type="Pfam" id="PF07661">
    <property type="entry name" value="MORN_2"/>
    <property type="match status" value="2"/>
</dbReference>
<dbReference type="SUPFAM" id="SSF82185">
    <property type="entry name" value="Histone H3 K4-specific methyltransferase SET7/9 N-terminal domain"/>
    <property type="match status" value="1"/>
</dbReference>